<dbReference type="AlphaFoldDB" id="A0AAW6U693"/>
<proteinExistence type="predicted"/>
<gene>
    <name evidence="2" type="ORF">QJ521_02505</name>
</gene>
<sequence>MPVQKEPLDQKYSKIYLVFDFIGKMLLLNLFFVVFSVIGLFIFGIGPSLCACHLIAKDWQNKDHPPMFRTMLQYFKKHFISSNLVFYGFAVVLVAIGFNFSYFYLNFEQSFYRSLGLITNIVLFIYVWVAFMTIYRIKYDFDASWKESIKYSFTVVWGFSKYLSLMIMVHAILLALTYIMPQIFSFIIVGAYILMVDVVIKKMKIKMYGINDEMEEQ</sequence>
<organism evidence="2 3">
    <name type="scientific">Peloplasma aerotolerans</name>
    <dbReference type="NCBI Taxonomy" id="3044389"/>
    <lineage>
        <taxon>Bacteria</taxon>
        <taxon>Bacillati</taxon>
        <taxon>Mycoplasmatota</taxon>
        <taxon>Mollicutes</taxon>
        <taxon>Acholeplasmatales</taxon>
        <taxon>Acholeplasmataceae</taxon>
        <taxon>Peloplasma</taxon>
    </lineage>
</organism>
<feature type="transmembrane region" description="Helical" evidence="1">
    <location>
        <begin position="84"/>
        <end position="105"/>
    </location>
</feature>
<feature type="transmembrane region" description="Helical" evidence="1">
    <location>
        <begin position="111"/>
        <end position="135"/>
    </location>
</feature>
<keyword evidence="1" id="KW-0812">Transmembrane</keyword>
<dbReference type="InterPro" id="IPR006938">
    <property type="entry name" value="DUF624"/>
</dbReference>
<dbReference type="RefSeq" id="WP_282838840.1">
    <property type="nucleotide sequence ID" value="NZ_JASCXW010000004.1"/>
</dbReference>
<dbReference type="Proteomes" id="UP001431532">
    <property type="component" value="Unassembled WGS sequence"/>
</dbReference>
<comment type="caution">
    <text evidence="2">The sequence shown here is derived from an EMBL/GenBank/DDBJ whole genome shotgun (WGS) entry which is preliminary data.</text>
</comment>
<accession>A0AAW6U693</accession>
<evidence type="ECO:0000313" key="2">
    <source>
        <dbReference type="EMBL" id="MDI6452425.1"/>
    </source>
</evidence>
<evidence type="ECO:0000256" key="1">
    <source>
        <dbReference type="SAM" id="Phobius"/>
    </source>
</evidence>
<feature type="transmembrane region" description="Helical" evidence="1">
    <location>
        <begin position="182"/>
        <end position="200"/>
    </location>
</feature>
<keyword evidence="1" id="KW-1133">Transmembrane helix</keyword>
<feature type="transmembrane region" description="Helical" evidence="1">
    <location>
        <begin position="26"/>
        <end position="56"/>
    </location>
</feature>
<protein>
    <submittedName>
        <fullName evidence="2">DUF624 domain-containing protein</fullName>
    </submittedName>
</protein>
<keyword evidence="1" id="KW-0472">Membrane</keyword>
<reference evidence="2" key="1">
    <citation type="submission" date="2023-05" db="EMBL/GenBank/DDBJ databases">
        <title>Mariniplasma microaerophilum sp. nov., a novel anaerobic mollicute isolated from terrestrial mud volcano, Taman Peninsula, Russia.</title>
        <authorList>
            <person name="Khomyakova M.A."/>
            <person name="Merkel A.Y."/>
            <person name="Slobodkin A.I."/>
        </authorList>
    </citation>
    <scope>NUCLEOTIDE SEQUENCE</scope>
    <source>
        <strain evidence="2">M4Ah</strain>
    </source>
</reference>
<dbReference type="Pfam" id="PF04854">
    <property type="entry name" value="DUF624"/>
    <property type="match status" value="1"/>
</dbReference>
<name>A0AAW6U693_9MOLU</name>
<evidence type="ECO:0000313" key="3">
    <source>
        <dbReference type="Proteomes" id="UP001431532"/>
    </source>
</evidence>
<dbReference type="EMBL" id="JASCXW010000004">
    <property type="protein sequence ID" value="MDI6452425.1"/>
    <property type="molecule type" value="Genomic_DNA"/>
</dbReference>
<feature type="transmembrane region" description="Helical" evidence="1">
    <location>
        <begin position="155"/>
        <end position="176"/>
    </location>
</feature>
<keyword evidence="3" id="KW-1185">Reference proteome</keyword>